<dbReference type="AlphaFoldDB" id="A0A401PSN0"/>
<feature type="coiled-coil region" evidence="1">
    <location>
        <begin position="9"/>
        <end position="50"/>
    </location>
</feature>
<protein>
    <recommendedName>
        <fullName evidence="4">Vimentin type intermediate filament associated coiled-coil protein</fullName>
    </recommendedName>
</protein>
<dbReference type="OrthoDB" id="6413631at2759"/>
<sequence length="186" mass="21202">MSVLSPVQIKEANAHLAAVHRRVTELERRLEAAERTVREQAERLMGKDRELQAAIRELSLRKEREMVDVQEKLQDCEGTVQRLQMVMKEKDSVIAQLRHRSQLLDKITRSRPLLDNLLSYMAEAERSQSVHISHLDSHPAFPDHHAHSLAGINGLMNTCPNDRNFSVSEDDMEESAQDDAIFGTTV</sequence>
<organism evidence="2 3">
    <name type="scientific">Scyliorhinus torazame</name>
    <name type="common">Cloudy catshark</name>
    <name type="synonym">Catulus torazame</name>
    <dbReference type="NCBI Taxonomy" id="75743"/>
    <lineage>
        <taxon>Eukaryota</taxon>
        <taxon>Metazoa</taxon>
        <taxon>Chordata</taxon>
        <taxon>Craniata</taxon>
        <taxon>Vertebrata</taxon>
        <taxon>Chondrichthyes</taxon>
        <taxon>Elasmobranchii</taxon>
        <taxon>Galeomorphii</taxon>
        <taxon>Galeoidea</taxon>
        <taxon>Carcharhiniformes</taxon>
        <taxon>Scyliorhinidae</taxon>
        <taxon>Scyliorhinus</taxon>
    </lineage>
</organism>
<evidence type="ECO:0000313" key="2">
    <source>
        <dbReference type="EMBL" id="GCB76156.1"/>
    </source>
</evidence>
<reference evidence="2 3" key="1">
    <citation type="journal article" date="2018" name="Nat. Ecol. Evol.">
        <title>Shark genomes provide insights into elasmobranch evolution and the origin of vertebrates.</title>
        <authorList>
            <person name="Hara Y"/>
            <person name="Yamaguchi K"/>
            <person name="Onimaru K"/>
            <person name="Kadota M"/>
            <person name="Koyanagi M"/>
            <person name="Keeley SD"/>
            <person name="Tatsumi K"/>
            <person name="Tanaka K"/>
            <person name="Motone F"/>
            <person name="Kageyama Y"/>
            <person name="Nozu R"/>
            <person name="Adachi N"/>
            <person name="Nishimura O"/>
            <person name="Nakagawa R"/>
            <person name="Tanegashima C"/>
            <person name="Kiyatake I"/>
            <person name="Matsumoto R"/>
            <person name="Murakumo K"/>
            <person name="Nishida K"/>
            <person name="Terakita A"/>
            <person name="Kuratani S"/>
            <person name="Sato K"/>
            <person name="Hyodo S Kuraku.S."/>
        </authorList>
    </citation>
    <scope>NUCLEOTIDE SEQUENCE [LARGE SCALE GENOMIC DNA]</scope>
</reference>
<evidence type="ECO:0008006" key="4">
    <source>
        <dbReference type="Google" id="ProtNLM"/>
    </source>
</evidence>
<keyword evidence="1" id="KW-0175">Coiled coil</keyword>
<dbReference type="EMBL" id="BFAA01011322">
    <property type="protein sequence ID" value="GCB76156.1"/>
    <property type="molecule type" value="Genomic_DNA"/>
</dbReference>
<gene>
    <name evidence="2" type="ORF">scyTo_0017431</name>
</gene>
<keyword evidence="3" id="KW-1185">Reference proteome</keyword>
<accession>A0A401PSN0</accession>
<dbReference type="OMA" id="QDCEGTV"/>
<dbReference type="STRING" id="75743.A0A401PSN0"/>
<evidence type="ECO:0000313" key="3">
    <source>
        <dbReference type="Proteomes" id="UP000288216"/>
    </source>
</evidence>
<evidence type="ECO:0000256" key="1">
    <source>
        <dbReference type="SAM" id="Coils"/>
    </source>
</evidence>
<name>A0A401PSN0_SCYTO</name>
<proteinExistence type="predicted"/>
<dbReference type="Proteomes" id="UP000288216">
    <property type="component" value="Unassembled WGS sequence"/>
</dbReference>
<comment type="caution">
    <text evidence="2">The sequence shown here is derived from an EMBL/GenBank/DDBJ whole genome shotgun (WGS) entry which is preliminary data.</text>
</comment>